<reference evidence="2 3" key="1">
    <citation type="journal article" date="2014" name="PLoS ONE">
        <title>Genome Information of Methylobacterium oryzae, a Plant-Probiotic Methylotroph in the Phyllosphere.</title>
        <authorList>
            <person name="Kwak M.J."/>
            <person name="Jeong H."/>
            <person name="Madhaiyan M."/>
            <person name="Lee Y."/>
            <person name="Sa T.M."/>
            <person name="Oh T.K."/>
            <person name="Kim J.F."/>
        </authorList>
    </citation>
    <scope>NUCLEOTIDE SEQUENCE [LARGE SCALE GENOMIC DNA]</scope>
    <source>
        <strain evidence="2 3">CBMB20</strain>
    </source>
</reference>
<feature type="compositionally biased region" description="Low complexity" evidence="1">
    <location>
        <begin position="66"/>
        <end position="78"/>
    </location>
</feature>
<protein>
    <submittedName>
        <fullName evidence="2">Protein of unassigned function</fullName>
    </submittedName>
</protein>
<proteinExistence type="predicted"/>
<name>A0A089P5Q7_9HYPH</name>
<dbReference type="AlphaFoldDB" id="A0A089P5Q7"/>
<dbReference type="RefSeq" id="WP_043760070.1">
    <property type="nucleotide sequence ID" value="NZ_CP003811.1"/>
</dbReference>
<accession>A0A089P5Q7</accession>
<dbReference type="eggNOG" id="ENOG5030ZW1">
    <property type="taxonomic scope" value="Bacteria"/>
</dbReference>
<dbReference type="EMBL" id="CP003811">
    <property type="protein sequence ID" value="AIQ93358.1"/>
    <property type="molecule type" value="Genomic_DNA"/>
</dbReference>
<organism evidence="2 3">
    <name type="scientific">Methylobacterium oryzae CBMB20</name>
    <dbReference type="NCBI Taxonomy" id="693986"/>
    <lineage>
        <taxon>Bacteria</taxon>
        <taxon>Pseudomonadati</taxon>
        <taxon>Pseudomonadota</taxon>
        <taxon>Alphaproteobacteria</taxon>
        <taxon>Hyphomicrobiales</taxon>
        <taxon>Methylobacteriaceae</taxon>
        <taxon>Methylobacterium</taxon>
    </lineage>
</organism>
<dbReference type="KEGG" id="mor:MOC_5603"/>
<evidence type="ECO:0000313" key="3">
    <source>
        <dbReference type="Proteomes" id="UP000029492"/>
    </source>
</evidence>
<gene>
    <name evidence="2" type="ORF">MOC_5603</name>
</gene>
<evidence type="ECO:0000256" key="1">
    <source>
        <dbReference type="SAM" id="MobiDB-lite"/>
    </source>
</evidence>
<feature type="region of interest" description="Disordered" evidence="1">
    <location>
        <begin position="66"/>
        <end position="90"/>
    </location>
</feature>
<evidence type="ECO:0000313" key="2">
    <source>
        <dbReference type="EMBL" id="AIQ93358.1"/>
    </source>
</evidence>
<sequence length="128" mass="13373">MNPTVKAVLLNERAAVLSAIAARQGTVSDLLVQINGVENDIWRLRHRLIDLEAYLIGHRVDLPSADGGSAGTAEAAGTLTRCDPRPPAGMRPAEVIGLPACKPLGEFVRTKGGARKAQAAAGRLAETA</sequence>
<keyword evidence="3" id="KW-1185">Reference proteome</keyword>
<dbReference type="HOGENOM" id="CLU_1957031_0_0_5"/>
<dbReference type="STRING" id="693986.MOC_5603"/>
<dbReference type="Proteomes" id="UP000029492">
    <property type="component" value="Chromosome"/>
</dbReference>